<protein>
    <submittedName>
        <fullName evidence="4">Iron-containing alcohol dehydrogenase</fullName>
    </submittedName>
</protein>
<comment type="caution">
    <text evidence="4">The sequence shown here is derived from an EMBL/GenBank/DDBJ whole genome shotgun (WGS) entry which is preliminary data.</text>
</comment>
<dbReference type="PANTHER" id="PTHR11496:SF83">
    <property type="entry name" value="HYDROXYACID-OXOACID TRANSHYDROGENASE, MITOCHONDRIAL"/>
    <property type="match status" value="1"/>
</dbReference>
<dbReference type="Pfam" id="PF00465">
    <property type="entry name" value="Fe-ADH"/>
    <property type="match status" value="1"/>
</dbReference>
<dbReference type="InterPro" id="IPR056798">
    <property type="entry name" value="ADH_Fe_C"/>
</dbReference>
<dbReference type="EMBL" id="JACOPP010000001">
    <property type="protein sequence ID" value="MBC5732127.1"/>
    <property type="molecule type" value="Genomic_DNA"/>
</dbReference>
<evidence type="ECO:0000313" key="5">
    <source>
        <dbReference type="Proteomes" id="UP000661435"/>
    </source>
</evidence>
<dbReference type="CDD" id="cd08551">
    <property type="entry name" value="Fe-ADH"/>
    <property type="match status" value="1"/>
</dbReference>
<feature type="domain" description="Fe-containing alcohol dehydrogenase-like C-terminal" evidence="3">
    <location>
        <begin position="193"/>
        <end position="389"/>
    </location>
</feature>
<dbReference type="FunFam" id="3.40.50.1970:FF:000003">
    <property type="entry name" value="Alcohol dehydrogenase, iron-containing"/>
    <property type="match status" value="1"/>
</dbReference>
<reference evidence="4" key="1">
    <citation type="submission" date="2020-08" db="EMBL/GenBank/DDBJ databases">
        <title>Genome public.</title>
        <authorList>
            <person name="Liu C."/>
            <person name="Sun Q."/>
        </authorList>
    </citation>
    <scope>NUCLEOTIDE SEQUENCE</scope>
    <source>
        <strain evidence="4">NSJ-51</strain>
    </source>
</reference>
<sequence length="389" mass="42138">MSNISLLRFPSVVRMGNQCISTFLSGDLEMIHARKIMLVTDPGIVKAGLAEIVQNVLEAKHIRYCLFSDVEQEPSIETVKTCIAYAKEEKCDTFIGLGGGSAMDVCKAVALCVADNVDIDSLFGMETIKRPGLHKVLIPTTSGSGSESSPSIVLSDHHNNTKKAIWSRYVLADIVYLDSDMTIGMPKSVTGGSGVDALCHAIEAYMATNSNFVTDNFALTALNQIGKHLREVYQNGKNREARLGMMGASFLAGMAFGGSGLGCVHALAYPFTTLFGYPHGNAQGMSMPNVLRFNKLGHEERFAQIARSLNLIDVSAMDAKDAAEAGIDAIEQLINDVGISTKLRDYPGITPDRFLEMGKIAIESNGRLVNTNPRPMTVEQAVKIYQQSY</sequence>
<dbReference type="Pfam" id="PF25137">
    <property type="entry name" value="ADH_Fe_C"/>
    <property type="match status" value="1"/>
</dbReference>
<dbReference type="InterPro" id="IPR001670">
    <property type="entry name" value="ADH_Fe/GldA"/>
</dbReference>
<organism evidence="4 5">
    <name type="scientific">Lawsonibacter hominis</name>
    <dbReference type="NCBI Taxonomy" id="2763053"/>
    <lineage>
        <taxon>Bacteria</taxon>
        <taxon>Bacillati</taxon>
        <taxon>Bacillota</taxon>
        <taxon>Clostridia</taxon>
        <taxon>Eubacteriales</taxon>
        <taxon>Oscillospiraceae</taxon>
        <taxon>Lawsonibacter</taxon>
    </lineage>
</organism>
<name>A0A8J6IZ65_9FIRM</name>
<dbReference type="Gene3D" id="1.20.1090.10">
    <property type="entry name" value="Dehydroquinate synthase-like - alpha domain"/>
    <property type="match status" value="1"/>
</dbReference>
<evidence type="ECO:0000313" key="4">
    <source>
        <dbReference type="EMBL" id="MBC5732127.1"/>
    </source>
</evidence>
<dbReference type="PANTHER" id="PTHR11496">
    <property type="entry name" value="ALCOHOL DEHYDROGENASE"/>
    <property type="match status" value="1"/>
</dbReference>
<gene>
    <name evidence="4" type="ORF">H8S57_00090</name>
</gene>
<keyword evidence="1" id="KW-0560">Oxidoreductase</keyword>
<feature type="domain" description="Alcohol dehydrogenase iron-type/glycerol dehydrogenase GldA" evidence="2">
    <location>
        <begin position="11"/>
        <end position="178"/>
    </location>
</feature>
<dbReference type="RefSeq" id="WP_186906091.1">
    <property type="nucleotide sequence ID" value="NZ_JACOPP010000001.1"/>
</dbReference>
<keyword evidence="5" id="KW-1185">Reference proteome</keyword>
<dbReference type="AlphaFoldDB" id="A0A8J6IZ65"/>
<accession>A0A8J6IZ65</accession>
<dbReference type="InterPro" id="IPR039697">
    <property type="entry name" value="Alcohol_dehydrogenase_Fe"/>
</dbReference>
<dbReference type="SUPFAM" id="SSF56796">
    <property type="entry name" value="Dehydroquinate synthase-like"/>
    <property type="match status" value="1"/>
</dbReference>
<dbReference type="GO" id="GO:0004022">
    <property type="term" value="F:alcohol dehydrogenase (NAD+) activity"/>
    <property type="evidence" value="ECO:0007669"/>
    <property type="project" value="TreeGrafter"/>
</dbReference>
<evidence type="ECO:0000259" key="3">
    <source>
        <dbReference type="Pfam" id="PF25137"/>
    </source>
</evidence>
<dbReference type="Gene3D" id="3.40.50.1970">
    <property type="match status" value="1"/>
</dbReference>
<evidence type="ECO:0000259" key="2">
    <source>
        <dbReference type="Pfam" id="PF00465"/>
    </source>
</evidence>
<dbReference type="GO" id="GO:0046872">
    <property type="term" value="F:metal ion binding"/>
    <property type="evidence" value="ECO:0007669"/>
    <property type="project" value="InterPro"/>
</dbReference>
<evidence type="ECO:0000256" key="1">
    <source>
        <dbReference type="ARBA" id="ARBA00023002"/>
    </source>
</evidence>
<proteinExistence type="predicted"/>
<dbReference type="Proteomes" id="UP000661435">
    <property type="component" value="Unassembled WGS sequence"/>
</dbReference>